<keyword evidence="2" id="KW-1185">Reference proteome</keyword>
<protein>
    <submittedName>
        <fullName evidence="1">Uncharacterized protein</fullName>
    </submittedName>
</protein>
<name>A0A1C7P1X9_9HYPH</name>
<dbReference type="STRING" id="1612624.ADU59_12005"/>
<comment type="caution">
    <text evidence="1">The sequence shown here is derived from an EMBL/GenBank/DDBJ whole genome shotgun (WGS) entry which is preliminary data.</text>
</comment>
<gene>
    <name evidence="1" type="ORF">ADU59_12005</name>
</gene>
<reference evidence="1 2" key="1">
    <citation type="journal article" date="2016" name="Syst. Appl. Microbiol.">
        <title>Pararhizobium polonicum sp. nov. isolated from tumors on stone fruit rootstocks.</title>
        <authorList>
            <person name="Pulawska J."/>
            <person name="Kuzmanovic N."/>
            <person name="Willems A."/>
            <person name="Pothier J.F."/>
        </authorList>
    </citation>
    <scope>NUCLEOTIDE SEQUENCE [LARGE SCALE GENOMIC DNA]</scope>
    <source>
        <strain evidence="1 2">F5.1</strain>
    </source>
</reference>
<dbReference type="Proteomes" id="UP000093111">
    <property type="component" value="Unassembled WGS sequence"/>
</dbReference>
<dbReference type="OrthoDB" id="8456962at2"/>
<accession>A0A1C7P1X9</accession>
<evidence type="ECO:0000313" key="1">
    <source>
        <dbReference type="EMBL" id="OBZ95303.1"/>
    </source>
</evidence>
<dbReference type="RefSeq" id="WP_068954354.1">
    <property type="nucleotide sequence ID" value="NZ_LGLV01000007.1"/>
</dbReference>
<organism evidence="1 2">
    <name type="scientific">Pararhizobium polonicum</name>
    <dbReference type="NCBI Taxonomy" id="1612624"/>
    <lineage>
        <taxon>Bacteria</taxon>
        <taxon>Pseudomonadati</taxon>
        <taxon>Pseudomonadota</taxon>
        <taxon>Alphaproteobacteria</taxon>
        <taxon>Hyphomicrobiales</taxon>
        <taxon>Rhizobiaceae</taxon>
        <taxon>Rhizobium/Agrobacterium group</taxon>
        <taxon>Pararhizobium</taxon>
    </lineage>
</organism>
<sequence length="212" mass="22972">MDVFLELVWVNGRYRDQGPQLQRFLAQNCARVTIFVTKFRVFSAAAISGACLPARRNGPGLAATAAGKIALPVRRAVFGALARRNFAFNRLISKRNSAAYPNWGMRDPAFHPLLPVPDTLQSGNFITYSLFKSPLRQRGGLFLRQRGLHQRTFAPGAVIPVQGIRDIPGIVSIKSGQVASVRCGGQAGDDIKNGPCAVLFLAEVVAGFVHGE</sequence>
<dbReference type="EMBL" id="LGLV01000007">
    <property type="protein sequence ID" value="OBZ95303.1"/>
    <property type="molecule type" value="Genomic_DNA"/>
</dbReference>
<proteinExistence type="predicted"/>
<dbReference type="AlphaFoldDB" id="A0A1C7P1X9"/>
<evidence type="ECO:0000313" key="2">
    <source>
        <dbReference type="Proteomes" id="UP000093111"/>
    </source>
</evidence>